<name>A0A162MU24_MUCCL</name>
<proteinExistence type="predicted"/>
<dbReference type="VEuPathDB" id="FungiDB:MUCCIDRAFT_109290"/>
<sequence>MSHDELVPDAECCNQINELPVAKGLGSDHWRINNSLLQAHSNSLHAISKGANIATLLLPLCSIEPKHIKLDKGTMWKLPKDNSLRQTRTTSEELIAATYWLEAFPT</sequence>
<gene>
    <name evidence="1" type="ORF">MUCCIDRAFT_109290</name>
</gene>
<keyword evidence="2" id="KW-1185">Reference proteome</keyword>
<protein>
    <submittedName>
        <fullName evidence="1">Uncharacterized protein</fullName>
    </submittedName>
</protein>
<dbReference type="AlphaFoldDB" id="A0A162MU24"/>
<comment type="caution">
    <text evidence="1">The sequence shown here is derived from an EMBL/GenBank/DDBJ whole genome shotgun (WGS) entry which is preliminary data.</text>
</comment>
<dbReference type="EMBL" id="AMYB01000003">
    <property type="protein sequence ID" value="OAD05425.1"/>
    <property type="molecule type" value="Genomic_DNA"/>
</dbReference>
<evidence type="ECO:0000313" key="2">
    <source>
        <dbReference type="Proteomes" id="UP000077051"/>
    </source>
</evidence>
<reference evidence="1 2" key="1">
    <citation type="submission" date="2015-06" db="EMBL/GenBank/DDBJ databases">
        <title>Expansion of signal transduction pathways in fungi by whole-genome duplication.</title>
        <authorList>
            <consortium name="DOE Joint Genome Institute"/>
            <person name="Corrochano L.M."/>
            <person name="Kuo A."/>
            <person name="Marcet-Houben M."/>
            <person name="Polaino S."/>
            <person name="Salamov A."/>
            <person name="Villalobos J.M."/>
            <person name="Alvarez M.I."/>
            <person name="Avalos J."/>
            <person name="Benito E.P."/>
            <person name="Benoit I."/>
            <person name="Burger G."/>
            <person name="Camino L.P."/>
            <person name="Canovas D."/>
            <person name="Cerda-Olmedo E."/>
            <person name="Cheng J.-F."/>
            <person name="Dominguez A."/>
            <person name="Elias M."/>
            <person name="Eslava A.P."/>
            <person name="Glaser F."/>
            <person name="Grimwood J."/>
            <person name="Gutierrez G."/>
            <person name="Heitman J."/>
            <person name="Henrissat B."/>
            <person name="Iturriaga E.A."/>
            <person name="Lang B.F."/>
            <person name="Lavin J.L."/>
            <person name="Lee S."/>
            <person name="Li W."/>
            <person name="Lindquist E."/>
            <person name="Lopez-Garcia S."/>
            <person name="Luque E.M."/>
            <person name="Marcos A.T."/>
            <person name="Martin J."/>
            <person name="Mccluskey K."/>
            <person name="Medina H.R."/>
            <person name="Miralles-Duran A."/>
            <person name="Miyazaki A."/>
            <person name="Munoz-Torres E."/>
            <person name="Oguiza J.A."/>
            <person name="Ohm R."/>
            <person name="Olmedo M."/>
            <person name="Orejas M."/>
            <person name="Ortiz-Castellanos L."/>
            <person name="Pisabarro A.G."/>
            <person name="Rodriguez-Romero J."/>
            <person name="Ruiz-Herrera J."/>
            <person name="Ruiz-Vazquez R."/>
            <person name="Sanz C."/>
            <person name="Schackwitz W."/>
            <person name="Schmutz J."/>
            <person name="Shahriari M."/>
            <person name="Shelest E."/>
            <person name="Silva-Franco F."/>
            <person name="Soanes D."/>
            <person name="Syed K."/>
            <person name="Tagua V.G."/>
            <person name="Talbot N.J."/>
            <person name="Thon M."/>
            <person name="De Vries R.P."/>
            <person name="Wiebenga A."/>
            <person name="Yadav J.S."/>
            <person name="Braun E.L."/>
            <person name="Baker S."/>
            <person name="Garre V."/>
            <person name="Horwitz B."/>
            <person name="Torres-Martinez S."/>
            <person name="Idnurm A."/>
            <person name="Herrera-Estrella A."/>
            <person name="Gabaldon T."/>
            <person name="Grigoriev I.V."/>
        </authorList>
    </citation>
    <scope>NUCLEOTIDE SEQUENCE [LARGE SCALE GENOMIC DNA]</scope>
    <source>
        <strain evidence="1 2">CBS 277.49</strain>
    </source>
</reference>
<dbReference type="Proteomes" id="UP000077051">
    <property type="component" value="Unassembled WGS sequence"/>
</dbReference>
<evidence type="ECO:0000313" key="1">
    <source>
        <dbReference type="EMBL" id="OAD05425.1"/>
    </source>
</evidence>
<accession>A0A162MU24</accession>
<organism evidence="1 2">
    <name type="scientific">Mucor lusitanicus CBS 277.49</name>
    <dbReference type="NCBI Taxonomy" id="747725"/>
    <lineage>
        <taxon>Eukaryota</taxon>
        <taxon>Fungi</taxon>
        <taxon>Fungi incertae sedis</taxon>
        <taxon>Mucoromycota</taxon>
        <taxon>Mucoromycotina</taxon>
        <taxon>Mucoromycetes</taxon>
        <taxon>Mucorales</taxon>
        <taxon>Mucorineae</taxon>
        <taxon>Mucoraceae</taxon>
        <taxon>Mucor</taxon>
    </lineage>
</organism>